<organism evidence="1 2">
    <name type="scientific">Candidatus Magasanikbacteria bacterium GW2011_GWA2_56_11</name>
    <dbReference type="NCBI Taxonomy" id="1619044"/>
    <lineage>
        <taxon>Bacteria</taxon>
        <taxon>Candidatus Magasanikiibacteriota</taxon>
    </lineage>
</organism>
<protein>
    <recommendedName>
        <fullName evidence="3">Helix-turn-helix domain-containing protein</fullName>
    </recommendedName>
</protein>
<dbReference type="Proteomes" id="UP000033870">
    <property type="component" value="Unassembled WGS sequence"/>
</dbReference>
<dbReference type="GO" id="GO:0003677">
    <property type="term" value="F:DNA binding"/>
    <property type="evidence" value="ECO:0007669"/>
    <property type="project" value="InterPro"/>
</dbReference>
<dbReference type="STRING" id="1619044.UY92_C0011G0065"/>
<accession>A0A0G1YEZ8</accession>
<dbReference type="AlphaFoldDB" id="A0A0G1YEZ8"/>
<dbReference type="InterPro" id="IPR010093">
    <property type="entry name" value="SinI_DNA-bd"/>
</dbReference>
<reference evidence="1 2" key="1">
    <citation type="journal article" date="2015" name="Nature">
        <title>rRNA introns, odd ribosomes, and small enigmatic genomes across a large radiation of phyla.</title>
        <authorList>
            <person name="Brown C.T."/>
            <person name="Hug L.A."/>
            <person name="Thomas B.C."/>
            <person name="Sharon I."/>
            <person name="Castelle C.J."/>
            <person name="Singh A."/>
            <person name="Wilkins M.J."/>
            <person name="Williams K.H."/>
            <person name="Banfield J.F."/>
        </authorList>
    </citation>
    <scope>NUCLEOTIDE SEQUENCE [LARGE SCALE GENOMIC DNA]</scope>
</reference>
<name>A0A0G1YEZ8_9BACT</name>
<dbReference type="EMBL" id="LCRX01000011">
    <property type="protein sequence ID" value="KKW42043.1"/>
    <property type="molecule type" value="Genomic_DNA"/>
</dbReference>
<evidence type="ECO:0000313" key="1">
    <source>
        <dbReference type="EMBL" id="KKW42043.1"/>
    </source>
</evidence>
<evidence type="ECO:0008006" key="3">
    <source>
        <dbReference type="Google" id="ProtNLM"/>
    </source>
</evidence>
<dbReference type="NCBIfam" id="TIGR01764">
    <property type="entry name" value="excise"/>
    <property type="match status" value="1"/>
</dbReference>
<gene>
    <name evidence="1" type="ORF">UY92_C0011G0065</name>
</gene>
<proteinExistence type="predicted"/>
<evidence type="ECO:0000313" key="2">
    <source>
        <dbReference type="Proteomes" id="UP000033870"/>
    </source>
</evidence>
<sequence>MAKENNKFITTAQLANLLGISRIAVFKKIQNGEIKAIKKGRNYAINIADVSGLSDRLSASDKKIISEAVDRTMREYGETLRLLAKE</sequence>
<comment type="caution">
    <text evidence="1">The sequence shown here is derived from an EMBL/GenBank/DDBJ whole genome shotgun (WGS) entry which is preliminary data.</text>
</comment>